<keyword evidence="11" id="KW-1185">Reference proteome</keyword>
<dbReference type="PANTHER" id="PTHR11879:SF22">
    <property type="entry name" value="ASPARTATE AMINOTRANSFERASE, MITOCHONDRIAL"/>
    <property type="match status" value="1"/>
</dbReference>
<evidence type="ECO:0000256" key="7">
    <source>
        <dbReference type="ARBA" id="ARBA00022898"/>
    </source>
</evidence>
<dbReference type="FunFam" id="3.40.640.10:FF:000066">
    <property type="entry name" value="Aspartate aminotransferase"/>
    <property type="match status" value="1"/>
</dbReference>
<dbReference type="GO" id="GO:0004069">
    <property type="term" value="F:L-aspartate:2-oxoglutarate aminotransferase activity"/>
    <property type="evidence" value="ECO:0007669"/>
    <property type="project" value="UniProtKB-EC"/>
</dbReference>
<dbReference type="OrthoDB" id="6752799at2759"/>
<dbReference type="InterPro" id="IPR015424">
    <property type="entry name" value="PyrdxlP-dep_Trfase"/>
</dbReference>
<dbReference type="RefSeq" id="XP_028878659.1">
    <property type="nucleotide sequence ID" value="XM_029030060.1"/>
</dbReference>
<comment type="similarity">
    <text evidence="2">Belongs to the class-I pyridoxal-phosphate-dependent aminotransferase family.</text>
</comment>
<keyword evidence="7" id="KW-0663">Pyridoxal phosphate</keyword>
<evidence type="ECO:0000313" key="10">
    <source>
        <dbReference type="EMBL" id="ORC84593.1"/>
    </source>
</evidence>
<dbReference type="InterPro" id="IPR004839">
    <property type="entry name" value="Aminotransferase_I/II_large"/>
</dbReference>
<dbReference type="NCBIfam" id="NF006719">
    <property type="entry name" value="PRK09257.1"/>
    <property type="match status" value="1"/>
</dbReference>
<evidence type="ECO:0000256" key="4">
    <source>
        <dbReference type="ARBA" id="ARBA00012753"/>
    </source>
</evidence>
<comment type="cofactor">
    <cofactor evidence="1">
        <name>pyridoxal 5'-phosphate</name>
        <dbReference type="ChEBI" id="CHEBI:597326"/>
    </cofactor>
</comment>
<evidence type="ECO:0000256" key="6">
    <source>
        <dbReference type="ARBA" id="ARBA00022679"/>
    </source>
</evidence>
<dbReference type="Pfam" id="PF00155">
    <property type="entry name" value="Aminotran_1_2"/>
    <property type="match status" value="1"/>
</dbReference>
<dbReference type="GO" id="GO:0006520">
    <property type="term" value="P:amino acid metabolic process"/>
    <property type="evidence" value="ECO:0007669"/>
    <property type="project" value="InterPro"/>
</dbReference>
<protein>
    <recommendedName>
        <fullName evidence="4">aspartate transaminase</fullName>
        <ecNumber evidence="4">2.6.1.1</ecNumber>
    </recommendedName>
    <alternativeName>
        <fullName evidence="8">Transaminase A</fullName>
    </alternativeName>
</protein>
<keyword evidence="6 10" id="KW-0808">Transferase</keyword>
<dbReference type="GO" id="GO:0030170">
    <property type="term" value="F:pyridoxal phosphate binding"/>
    <property type="evidence" value="ECO:0007669"/>
    <property type="project" value="InterPro"/>
</dbReference>
<dbReference type="Proteomes" id="UP000192257">
    <property type="component" value="Unassembled WGS sequence"/>
</dbReference>
<dbReference type="EMBL" id="NBCO01000043">
    <property type="protein sequence ID" value="ORC84593.1"/>
    <property type="molecule type" value="Genomic_DNA"/>
</dbReference>
<evidence type="ECO:0000256" key="3">
    <source>
        <dbReference type="ARBA" id="ARBA00011738"/>
    </source>
</evidence>
<dbReference type="InterPro" id="IPR000796">
    <property type="entry name" value="Asp_trans"/>
</dbReference>
<dbReference type="GeneID" id="39989840"/>
<dbReference type="EC" id="2.6.1.1" evidence="4"/>
<dbReference type="VEuPathDB" id="TriTrypDB:TM35_000431610"/>
<feature type="domain" description="Aminotransferase class I/classII large" evidence="9">
    <location>
        <begin position="50"/>
        <end position="411"/>
    </location>
</feature>
<dbReference type="SUPFAM" id="SSF53383">
    <property type="entry name" value="PLP-dependent transferases"/>
    <property type="match status" value="1"/>
</dbReference>
<keyword evidence="5 10" id="KW-0032">Aminotransferase</keyword>
<dbReference type="PRINTS" id="PR00799">
    <property type="entry name" value="TRANSAMINASE"/>
</dbReference>
<dbReference type="GO" id="GO:0005739">
    <property type="term" value="C:mitochondrion"/>
    <property type="evidence" value="ECO:0007669"/>
    <property type="project" value="TreeGrafter"/>
</dbReference>
<dbReference type="AlphaFoldDB" id="A0A1X0NJG0"/>
<dbReference type="CDD" id="cd00609">
    <property type="entry name" value="AAT_like"/>
    <property type="match status" value="1"/>
</dbReference>
<comment type="caution">
    <text evidence="10">The sequence shown here is derived from an EMBL/GenBank/DDBJ whole genome shotgun (WGS) entry which is preliminary data.</text>
</comment>
<reference evidence="10 11" key="1">
    <citation type="submission" date="2017-03" db="EMBL/GenBank/DDBJ databases">
        <title>An alternative strategy for trypanosome survival in the mammalian bloodstream revealed through genome and transcriptome analysis of the ubiquitous bovine parasite Trypanosoma (Megatrypanum) theileri.</title>
        <authorList>
            <person name="Kelly S."/>
            <person name="Ivens A."/>
            <person name="Mott A."/>
            <person name="O'Neill E."/>
            <person name="Emms D."/>
            <person name="Macleod O."/>
            <person name="Voorheis P."/>
            <person name="Matthews J."/>
            <person name="Matthews K."/>
            <person name="Carrington M."/>
        </authorList>
    </citation>
    <scope>NUCLEOTIDE SEQUENCE [LARGE SCALE GENOMIC DNA]</scope>
    <source>
        <strain evidence="10">Edinburgh</strain>
    </source>
</reference>
<evidence type="ECO:0000259" key="9">
    <source>
        <dbReference type="Pfam" id="PF00155"/>
    </source>
</evidence>
<gene>
    <name evidence="10" type="ORF">TM35_000431610</name>
</gene>
<sequence length="417" mass="45973">MRSFLPAGLSGRAILGSYRNAGSFFGSVPKGAPDSILGLSLEFQHDPHPNKVNLAVGVYRDDNNRPFVLESVKKADTSGDMEYAPINGVPAFLKAAQKLCFGEDCSALRDGRVASCQTLGGTGALRLCGEMLHRFVDKCDTIQSPDPGYANHTGIFQSAGIKLSNYRYYDAATKSLDIPGMLSSLEKLPERSVVLMHACAHNPTGLDPTQEDWVKVAEVIKRRNLLPLVDMAYQGFASGDIDRDAFLPRHLMNLVPNLIVAQSFAKNFGLYGHRCGALHMIVENPAEVERVLSQTAILIRSMYSNPPIFGARVVNSVLNSPELTAIWRKELNMMSGRLRDVRHRLVKELKDCGSTLDWSHVERQIGMMAYTGLTKEQVELLKKKHHVYMTLNGRAAISGLNSTNVVYVAKAFHDVTK</sequence>
<evidence type="ECO:0000256" key="2">
    <source>
        <dbReference type="ARBA" id="ARBA00007441"/>
    </source>
</evidence>
<proteinExistence type="inferred from homology"/>
<dbReference type="InterPro" id="IPR015421">
    <property type="entry name" value="PyrdxlP-dep_Trfase_major"/>
</dbReference>
<accession>A0A1X0NJG0</accession>
<evidence type="ECO:0000256" key="8">
    <source>
        <dbReference type="ARBA" id="ARBA00030923"/>
    </source>
</evidence>
<name>A0A1X0NJG0_9TRYP</name>
<dbReference type="Gene3D" id="3.40.640.10">
    <property type="entry name" value="Type I PLP-dependent aspartate aminotransferase-like (Major domain)"/>
    <property type="match status" value="1"/>
</dbReference>
<dbReference type="PANTHER" id="PTHR11879">
    <property type="entry name" value="ASPARTATE AMINOTRANSFERASE"/>
    <property type="match status" value="1"/>
</dbReference>
<evidence type="ECO:0000313" key="11">
    <source>
        <dbReference type="Proteomes" id="UP000192257"/>
    </source>
</evidence>
<evidence type="ECO:0000256" key="1">
    <source>
        <dbReference type="ARBA" id="ARBA00001933"/>
    </source>
</evidence>
<comment type="subunit">
    <text evidence="3">Homodimer.</text>
</comment>
<dbReference type="Gene3D" id="3.90.1150.10">
    <property type="entry name" value="Aspartate Aminotransferase, domain 1"/>
    <property type="match status" value="1"/>
</dbReference>
<dbReference type="STRING" id="67003.A0A1X0NJG0"/>
<dbReference type="FunFam" id="3.90.1150.10:FF:000001">
    <property type="entry name" value="Aspartate aminotransferase"/>
    <property type="match status" value="1"/>
</dbReference>
<dbReference type="InterPro" id="IPR015422">
    <property type="entry name" value="PyrdxlP-dep_Trfase_small"/>
</dbReference>
<organism evidence="10 11">
    <name type="scientific">Trypanosoma theileri</name>
    <dbReference type="NCBI Taxonomy" id="67003"/>
    <lineage>
        <taxon>Eukaryota</taxon>
        <taxon>Discoba</taxon>
        <taxon>Euglenozoa</taxon>
        <taxon>Kinetoplastea</taxon>
        <taxon>Metakinetoplastina</taxon>
        <taxon>Trypanosomatida</taxon>
        <taxon>Trypanosomatidae</taxon>
        <taxon>Trypanosoma</taxon>
    </lineage>
</organism>
<evidence type="ECO:0000256" key="5">
    <source>
        <dbReference type="ARBA" id="ARBA00022576"/>
    </source>
</evidence>